<dbReference type="AlphaFoldDB" id="A0A834TQ08"/>
<accession>A0A834TQ08</accession>
<proteinExistence type="predicted"/>
<name>A0A834TQ08_9FABA</name>
<gene>
    <name evidence="2" type="ORF">G2W53_016931</name>
</gene>
<evidence type="ECO:0000313" key="3">
    <source>
        <dbReference type="Proteomes" id="UP000634136"/>
    </source>
</evidence>
<evidence type="ECO:0000313" key="2">
    <source>
        <dbReference type="EMBL" id="KAF7825767.1"/>
    </source>
</evidence>
<dbReference type="EMBL" id="JAAIUW010000006">
    <property type="protein sequence ID" value="KAF7825767.1"/>
    <property type="molecule type" value="Genomic_DNA"/>
</dbReference>
<feature type="region of interest" description="Disordered" evidence="1">
    <location>
        <begin position="50"/>
        <end position="73"/>
    </location>
</feature>
<sequence>MSSGTHNKREGVVKSTWRLPTFATPFLKENPPPPFGITIITVMHSTWPIPSGRNGVDDDKRRLPYQKCTNQLN</sequence>
<evidence type="ECO:0000256" key="1">
    <source>
        <dbReference type="SAM" id="MobiDB-lite"/>
    </source>
</evidence>
<comment type="caution">
    <text evidence="2">The sequence shown here is derived from an EMBL/GenBank/DDBJ whole genome shotgun (WGS) entry which is preliminary data.</text>
</comment>
<organism evidence="2 3">
    <name type="scientific">Senna tora</name>
    <dbReference type="NCBI Taxonomy" id="362788"/>
    <lineage>
        <taxon>Eukaryota</taxon>
        <taxon>Viridiplantae</taxon>
        <taxon>Streptophyta</taxon>
        <taxon>Embryophyta</taxon>
        <taxon>Tracheophyta</taxon>
        <taxon>Spermatophyta</taxon>
        <taxon>Magnoliopsida</taxon>
        <taxon>eudicotyledons</taxon>
        <taxon>Gunneridae</taxon>
        <taxon>Pentapetalae</taxon>
        <taxon>rosids</taxon>
        <taxon>fabids</taxon>
        <taxon>Fabales</taxon>
        <taxon>Fabaceae</taxon>
        <taxon>Caesalpinioideae</taxon>
        <taxon>Cassia clade</taxon>
        <taxon>Senna</taxon>
    </lineage>
</organism>
<dbReference type="Proteomes" id="UP000634136">
    <property type="component" value="Unassembled WGS sequence"/>
</dbReference>
<protein>
    <submittedName>
        <fullName evidence="2">Uncharacterized protein</fullName>
    </submittedName>
</protein>
<keyword evidence="3" id="KW-1185">Reference proteome</keyword>
<reference evidence="2" key="1">
    <citation type="submission" date="2020-09" db="EMBL/GenBank/DDBJ databases">
        <title>Genome-Enabled Discovery of Anthraquinone Biosynthesis in Senna tora.</title>
        <authorList>
            <person name="Kang S.-H."/>
            <person name="Pandey R.P."/>
            <person name="Lee C.-M."/>
            <person name="Sim J.-S."/>
            <person name="Jeong J.-T."/>
            <person name="Choi B.-S."/>
            <person name="Jung M."/>
            <person name="Ginzburg D."/>
            <person name="Zhao K."/>
            <person name="Won S.Y."/>
            <person name="Oh T.-J."/>
            <person name="Yu Y."/>
            <person name="Kim N.-H."/>
            <person name="Lee O.R."/>
            <person name="Lee T.-H."/>
            <person name="Bashyal P."/>
            <person name="Kim T.-S."/>
            <person name="Lee W.-H."/>
            <person name="Kawkins C."/>
            <person name="Kim C.-K."/>
            <person name="Kim J.S."/>
            <person name="Ahn B.O."/>
            <person name="Rhee S.Y."/>
            <person name="Sohng J.K."/>
        </authorList>
    </citation>
    <scope>NUCLEOTIDE SEQUENCE</scope>
    <source>
        <tissue evidence="2">Leaf</tissue>
    </source>
</reference>